<dbReference type="HOGENOM" id="CLU_020336_50_2_7"/>
<proteinExistence type="predicted"/>
<dbReference type="Pfam" id="PF00561">
    <property type="entry name" value="Abhydrolase_1"/>
    <property type="match status" value="1"/>
</dbReference>
<gene>
    <name evidence="2" type="ORF">DGI_0389</name>
</gene>
<dbReference type="InterPro" id="IPR029058">
    <property type="entry name" value="AB_hydrolase_fold"/>
</dbReference>
<dbReference type="SUPFAM" id="SSF53474">
    <property type="entry name" value="alpha/beta-Hydrolases"/>
    <property type="match status" value="1"/>
</dbReference>
<reference evidence="2 3" key="1">
    <citation type="journal article" date="2013" name="J. Bacteriol.">
        <title>Roles of HynAB and Ech, the only two hydrogenases found in the model sulfate reducer Desulfovibrio gigas.</title>
        <authorList>
            <person name="Morais-Silva F.O."/>
            <person name="Santos C.I."/>
            <person name="Rodrigues R."/>
            <person name="Pereira I.A."/>
            <person name="Rodrigues-Pousada C."/>
        </authorList>
    </citation>
    <scope>NUCLEOTIDE SEQUENCE [LARGE SCALE GENOMIC DNA]</scope>
    <source>
        <strain evidence="3">ATCC 19364 / DSM 1382 / NCIMB 9332 / VKM B-1759</strain>
    </source>
</reference>
<dbReference type="RefSeq" id="WP_021758932.1">
    <property type="nucleotide sequence ID" value="NC_022444.1"/>
</dbReference>
<dbReference type="eggNOG" id="COG2267">
    <property type="taxonomic scope" value="Bacteria"/>
</dbReference>
<protein>
    <recommendedName>
        <fullName evidence="1">AB hydrolase-1 domain-containing protein</fullName>
    </recommendedName>
</protein>
<dbReference type="Gene3D" id="3.40.50.1820">
    <property type="entry name" value="alpha/beta hydrolase"/>
    <property type="match status" value="1"/>
</dbReference>
<reference evidence="3" key="2">
    <citation type="submission" date="2013-07" db="EMBL/GenBank/DDBJ databases">
        <authorList>
            <person name="Morais-Silva F.O."/>
            <person name="Rezende A.M."/>
            <person name="Pimentel C."/>
            <person name="Resende D.M."/>
            <person name="Santos C.I."/>
            <person name="Clemente C."/>
            <person name="de Oliveira L.M."/>
            <person name="da Silva S.M."/>
            <person name="Costa D.A."/>
            <person name="Varela-Raposo A."/>
            <person name="Horacio E.C.A."/>
            <person name="Matos M."/>
            <person name="Flores O."/>
            <person name="Ruiz J.C."/>
            <person name="Rodrigues-Pousada C."/>
        </authorList>
    </citation>
    <scope>NUCLEOTIDE SEQUENCE [LARGE SCALE GENOMIC DNA]</scope>
    <source>
        <strain evidence="3">ATCC 19364 / DSM 1382 / NCIMB 9332 / VKM B-1759</strain>
    </source>
</reference>
<dbReference type="STRING" id="1121448.DGI_0389"/>
<dbReference type="Proteomes" id="UP000016587">
    <property type="component" value="Chromosome"/>
</dbReference>
<dbReference type="EMBL" id="CP006585">
    <property type="protein sequence ID" value="AGW12308.1"/>
    <property type="molecule type" value="Genomic_DNA"/>
</dbReference>
<dbReference type="InterPro" id="IPR050471">
    <property type="entry name" value="AB_hydrolase"/>
</dbReference>
<accession>T2G7N8</accession>
<evidence type="ECO:0000259" key="1">
    <source>
        <dbReference type="Pfam" id="PF00561"/>
    </source>
</evidence>
<dbReference type="PANTHER" id="PTHR43433">
    <property type="entry name" value="HYDROLASE, ALPHA/BETA FOLD FAMILY PROTEIN"/>
    <property type="match status" value="1"/>
</dbReference>
<dbReference type="AlphaFoldDB" id="T2G7N8"/>
<dbReference type="PRINTS" id="PR00111">
    <property type="entry name" value="ABHYDROLASE"/>
</dbReference>
<dbReference type="PATRIC" id="fig|1121448.10.peg.389"/>
<evidence type="ECO:0000313" key="2">
    <source>
        <dbReference type="EMBL" id="AGW12308.1"/>
    </source>
</evidence>
<feature type="domain" description="AB hydrolase-1" evidence="1">
    <location>
        <begin position="24"/>
        <end position="252"/>
    </location>
</feature>
<name>T2G7N8_MEGG1</name>
<dbReference type="OrthoDB" id="5385630at2"/>
<dbReference type="InterPro" id="IPR000073">
    <property type="entry name" value="AB_hydrolase_1"/>
</dbReference>
<organism evidence="2 3">
    <name type="scientific">Megalodesulfovibrio gigas (strain ATCC 19364 / DSM 1382 / NCIMB 9332 / VKM B-1759)</name>
    <name type="common">Desulfovibrio gigas</name>
    <dbReference type="NCBI Taxonomy" id="1121448"/>
    <lineage>
        <taxon>Bacteria</taxon>
        <taxon>Pseudomonadati</taxon>
        <taxon>Thermodesulfobacteriota</taxon>
        <taxon>Desulfovibrionia</taxon>
        <taxon>Desulfovibrionales</taxon>
        <taxon>Desulfovibrionaceae</taxon>
        <taxon>Megalodesulfovibrio</taxon>
    </lineage>
</organism>
<sequence length="267" mass="28420">MQTVQTTTAAGEPVVCRERGTGEVLLFISGWGGDAVSWEAEFVWFGSRLRCLTLEHPGLAGIPAPDGPLGTADMADRIARGLAAMGITAVTALGMSMGGAVAQELALRHPQLVQKLVLSGTFPRMDVRAGRALDACTRLLAGPDRVAALQMIYWMIFGASFHAANLQALDALLESRLDSPVPLEVFQYQAAACIAHDTTARLGQIACPTLVTHGTADLLVDVSHARQLAAGIPQARLVEFPGAGHCHLWEEPARYRQVVLEFVDAAC</sequence>
<dbReference type="PANTHER" id="PTHR43433:SF5">
    <property type="entry name" value="AB HYDROLASE-1 DOMAIN-CONTAINING PROTEIN"/>
    <property type="match status" value="1"/>
</dbReference>
<dbReference type="KEGG" id="dgg:DGI_0389"/>
<evidence type="ECO:0000313" key="3">
    <source>
        <dbReference type="Proteomes" id="UP000016587"/>
    </source>
</evidence>
<keyword evidence="3" id="KW-1185">Reference proteome</keyword>